<dbReference type="EMBL" id="LN714483">
    <property type="protein sequence ID" value="CEL67279.1"/>
    <property type="molecule type" value="Genomic_DNA"/>
</dbReference>
<evidence type="ECO:0000313" key="3">
    <source>
        <dbReference type="EMBL" id="CBZ53293.1"/>
    </source>
</evidence>
<dbReference type="InterPro" id="IPR037191">
    <property type="entry name" value="VPS9_dom_sf"/>
</dbReference>
<dbReference type="SUPFAM" id="SSF109993">
    <property type="entry name" value="VPS9 domain"/>
    <property type="match status" value="1"/>
</dbReference>
<feature type="region of interest" description="Disordered" evidence="1">
    <location>
        <begin position="1113"/>
        <end position="1196"/>
    </location>
</feature>
<dbReference type="GO" id="GO:0005085">
    <property type="term" value="F:guanyl-nucleotide exchange factor activity"/>
    <property type="evidence" value="ECO:0007669"/>
    <property type="project" value="InterPro"/>
</dbReference>
<evidence type="ECO:0000256" key="1">
    <source>
        <dbReference type="SAM" id="MobiDB-lite"/>
    </source>
</evidence>
<reference evidence="5" key="3">
    <citation type="journal article" date="2012" name="PLoS Pathog.">
        <title>Comparative genomics of the apicomplexan parasites Toxoplasma gondii and Neospora caninum: Coccidia differing in host range and transmission strategy.</title>
        <authorList>
            <person name="Reid A.J."/>
            <person name="Vermont S.J."/>
            <person name="Cotton J.A."/>
            <person name="Harris D."/>
            <person name="Hill-Cawthorne G.A."/>
            <person name="Konen-Waisman S."/>
            <person name="Latham S.M."/>
            <person name="Mourier T."/>
            <person name="Norton R."/>
            <person name="Quail M.A."/>
            <person name="Sanders M."/>
            <person name="Shanmugam D."/>
            <person name="Sohal A."/>
            <person name="Wasmuth J.D."/>
            <person name="Brunk B."/>
            <person name="Grigg M.E."/>
            <person name="Howard J.C."/>
            <person name="Parkinson J."/>
            <person name="Roos D.S."/>
            <person name="Trees A.J."/>
            <person name="Berriman M."/>
            <person name="Pain A."/>
            <person name="Wastling J.M."/>
        </authorList>
    </citation>
    <scope>NUCLEOTIDE SEQUENCE [LARGE SCALE GENOMIC DNA]</scope>
    <source>
        <strain evidence="5">Liverpool</strain>
    </source>
</reference>
<protein>
    <submittedName>
        <fullName evidence="3">ADL349Wp, related</fullName>
    </submittedName>
</protein>
<dbReference type="OrthoDB" id="300289at2759"/>
<evidence type="ECO:0000313" key="5">
    <source>
        <dbReference type="Proteomes" id="UP000007494"/>
    </source>
</evidence>
<evidence type="ECO:0000259" key="2">
    <source>
        <dbReference type="PROSITE" id="PS51205"/>
    </source>
</evidence>
<dbReference type="VEuPathDB" id="ToxoDB:NCLIV_030800"/>
<feature type="compositionally biased region" description="Low complexity" evidence="1">
    <location>
        <begin position="421"/>
        <end position="435"/>
    </location>
</feature>
<organism evidence="3 5">
    <name type="scientific">Neospora caninum (strain Liverpool)</name>
    <dbReference type="NCBI Taxonomy" id="572307"/>
    <lineage>
        <taxon>Eukaryota</taxon>
        <taxon>Sar</taxon>
        <taxon>Alveolata</taxon>
        <taxon>Apicomplexa</taxon>
        <taxon>Conoidasida</taxon>
        <taxon>Coccidia</taxon>
        <taxon>Eucoccidiorida</taxon>
        <taxon>Eimeriorina</taxon>
        <taxon>Sarcocystidae</taxon>
        <taxon>Neospora</taxon>
    </lineage>
</organism>
<accession>F0VHT2</accession>
<feature type="region of interest" description="Disordered" evidence="1">
    <location>
        <begin position="294"/>
        <end position="396"/>
    </location>
</feature>
<feature type="compositionally biased region" description="Low complexity" evidence="1">
    <location>
        <begin position="156"/>
        <end position="166"/>
    </location>
</feature>
<dbReference type="GeneID" id="13443652"/>
<keyword evidence="5" id="KW-1185">Reference proteome</keyword>
<dbReference type="OMA" id="FWSGGGW"/>
<dbReference type="SMART" id="SM00167">
    <property type="entry name" value="VPS9"/>
    <property type="match status" value="1"/>
</dbReference>
<dbReference type="InterPro" id="IPR045046">
    <property type="entry name" value="Vps9-like"/>
</dbReference>
<feature type="compositionally biased region" description="Basic and acidic residues" evidence="1">
    <location>
        <begin position="308"/>
        <end position="346"/>
    </location>
</feature>
<dbReference type="RefSeq" id="XP_003883325.1">
    <property type="nucleotide sequence ID" value="XM_003883276.1"/>
</dbReference>
<dbReference type="Gene3D" id="1.20.1050.80">
    <property type="entry name" value="VPS9 domain"/>
    <property type="match status" value="1"/>
</dbReference>
<feature type="compositionally biased region" description="Basic and acidic residues" evidence="1">
    <location>
        <begin position="780"/>
        <end position="789"/>
    </location>
</feature>
<feature type="compositionally biased region" description="Polar residues" evidence="1">
    <location>
        <begin position="298"/>
        <end position="307"/>
    </location>
</feature>
<reference evidence="3" key="2">
    <citation type="submission" date="2011-03" db="EMBL/GenBank/DDBJ databases">
        <title>Comparative genomics and transcriptomics of Neospora caninum and Toxoplasma gondii.</title>
        <authorList>
            <person name="Reid A.J."/>
            <person name="Sohal A."/>
            <person name="Harris D."/>
            <person name="Quail M."/>
            <person name="Sanders M."/>
            <person name="Berriman M."/>
            <person name="Wastling J.M."/>
            <person name="Pain A."/>
        </authorList>
    </citation>
    <scope>NUCLEOTIDE SEQUENCE</scope>
    <source>
        <strain evidence="3">Liverpool</strain>
    </source>
</reference>
<feature type="compositionally biased region" description="Acidic residues" evidence="1">
    <location>
        <begin position="496"/>
        <end position="511"/>
    </location>
</feature>
<feature type="region of interest" description="Disordered" evidence="1">
    <location>
        <begin position="409"/>
        <end position="575"/>
    </location>
</feature>
<feature type="compositionally biased region" description="Basic and acidic residues" evidence="1">
    <location>
        <begin position="682"/>
        <end position="702"/>
    </location>
</feature>
<feature type="compositionally biased region" description="Basic and acidic residues" evidence="1">
    <location>
        <begin position="443"/>
        <end position="471"/>
    </location>
</feature>
<dbReference type="EMBL" id="FR823390">
    <property type="protein sequence ID" value="CBZ53293.1"/>
    <property type="molecule type" value="Genomic_DNA"/>
</dbReference>
<dbReference type="Proteomes" id="UP000007494">
    <property type="component" value="Chromosome VIII"/>
</dbReference>
<feature type="region of interest" description="Disordered" evidence="1">
    <location>
        <begin position="1"/>
        <end position="139"/>
    </location>
</feature>
<feature type="compositionally biased region" description="Low complexity" evidence="1">
    <location>
        <begin position="33"/>
        <end position="44"/>
    </location>
</feature>
<dbReference type="GO" id="GO:0005829">
    <property type="term" value="C:cytosol"/>
    <property type="evidence" value="ECO:0007669"/>
    <property type="project" value="TreeGrafter"/>
</dbReference>
<feature type="compositionally biased region" description="Low complexity" evidence="1">
    <location>
        <begin position="223"/>
        <end position="236"/>
    </location>
</feature>
<feature type="compositionally biased region" description="Polar residues" evidence="1">
    <location>
        <begin position="116"/>
        <end position="128"/>
    </location>
</feature>
<feature type="compositionally biased region" description="Low complexity" evidence="1">
    <location>
        <begin position="649"/>
        <end position="661"/>
    </location>
</feature>
<dbReference type="GO" id="GO:0016192">
    <property type="term" value="P:vesicle-mediated transport"/>
    <property type="evidence" value="ECO:0007669"/>
    <property type="project" value="InterPro"/>
</dbReference>
<feature type="compositionally biased region" description="Low complexity" evidence="1">
    <location>
        <begin position="833"/>
        <end position="859"/>
    </location>
</feature>
<feature type="compositionally biased region" description="Low complexity" evidence="1">
    <location>
        <begin position="356"/>
        <end position="396"/>
    </location>
</feature>
<feature type="compositionally biased region" description="Low complexity" evidence="1">
    <location>
        <begin position="68"/>
        <end position="78"/>
    </location>
</feature>
<feature type="region of interest" description="Disordered" evidence="1">
    <location>
        <begin position="680"/>
        <end position="861"/>
    </location>
</feature>
<feature type="compositionally biased region" description="Low complexity" evidence="1">
    <location>
        <begin position="621"/>
        <end position="633"/>
    </location>
</feature>
<reference evidence="3" key="1">
    <citation type="submission" date="2011-02" db="EMBL/GenBank/DDBJ databases">
        <authorList>
            <person name="Aslett M."/>
        </authorList>
    </citation>
    <scope>NUCLEOTIDE SEQUENCE</scope>
    <source>
        <strain evidence="3">Liverpool</strain>
    </source>
</reference>
<feature type="compositionally biased region" description="Polar residues" evidence="1">
    <location>
        <begin position="533"/>
        <end position="542"/>
    </location>
</feature>
<feature type="compositionally biased region" description="Pro residues" evidence="1">
    <location>
        <begin position="819"/>
        <end position="829"/>
    </location>
</feature>
<dbReference type="Pfam" id="PF02204">
    <property type="entry name" value="VPS9"/>
    <property type="match status" value="1"/>
</dbReference>
<dbReference type="InParanoid" id="F0VHT2"/>
<dbReference type="eggNOG" id="KOG2319">
    <property type="taxonomic scope" value="Eukaryota"/>
</dbReference>
<dbReference type="GO" id="GO:0031267">
    <property type="term" value="F:small GTPase binding"/>
    <property type="evidence" value="ECO:0007669"/>
    <property type="project" value="TreeGrafter"/>
</dbReference>
<sequence length="1327" mass="140208">MEGSLEALHLRSDSSRCAGPSQSSSEREEPFHGSPSGSCSPDPSTVGLPEQSRFPSGSALNGIPPSSPSSSLWSSSFSGDAGKMHSARKNGDSAGFSSVWTAFDEEDSHFPPTASGHATENAHSNAPTSLCPGSALSPRNADVADVRFPSPFAAAERLSPSALSPRPRSELGREEVEVEADSWAPKAETQEESGDGRLDEGETSPWVEASSSREAALTGTGAAFSFPSASVSSPRRVLPPPSDSASPISREVSFSAFAESSVPAVGSEPGHADLDGLCTVKKEGDASWLLAAHPGISASVSEQSESQIGERRVEEEAAAPEERTEGNTEETGGRDDVPGEQKHVNEESVSPAQCHALSHPSIASLSPLPPSSVSSSRAASALSLGGASSRAPLLGSGALLTLPVSPVLFPEEKGRREETVPSCVSSSSRLDSASPPDEEDGAEERPESEERKQREQETGEREREEARENRPARGNAGSPVSSALASAFSPPRNREETEEEQDFPIPEDSDTDPAATEKEPEGPATREGESPVPNGQSPSSPILSPHPAPASSDAANLPSPPDNASSSLTGARRRLDMVNDAEARLMLSTLMHPDDQESRRFLQQVQQNSAAVASGMPQSHAPASSGFMASGAFWSGGGWGSARSRDGSDSASPSVSAASPPAGASRFLFRALNFGLPGFRSARQEEKGRGEESEREVADGRARRPSASVSEATTEFERLLEAQQPSGAAQEPEGPTREAPARLSGANAAERKPGETDGEACSRAPPERENGRTGGSDLGQRVEKRDSDAPRSSPGLPASSPVTPRERKAPPNSTLSASPPLPTSSPAPPQTHTSSTSLSSSVSSSGSASALASPSPASGKPRTPYNVFLDRLKHPSCSAVVVSVKRFVEMFPANLPRAEAARRIHPFLSQVQAALLKAEVFAGAKTESERQQVMEGLERFVLQKLHAILFRETAEDREENEALRKKLHCLSWVEFRHLEVPPLPNASALALGAREIERMDKMRCPRDKLVLILNCCRVIIAVLDSASKAAGSSTPPAADDLLPLLIYTLIQAKPNALHSHIQFISFFRHPSRLVSEEAYFFTHFCSAVEFVKMLGQPGVTLNDVTDEEYRRRMTQAEAEYERRREAERETAEKGATKEGHAQKIDPRKTLPPADSVENPRGASQRGRLGAETAQGPVNADTGEKSGGEGSTSLDPGAVVAADSSAEAGAKKDPKEKDGQDFAGAAPAALAAAASALSTLEHLSSSSSPFVRGSYGRTGAKHSELLELCGDIQRQPLSFQEVSSADLKVGQIPALLEEYKELVELLTKAACLLRELGSDTDAKHSGKK</sequence>
<feature type="compositionally biased region" description="Low complexity" evidence="1">
    <location>
        <begin position="603"/>
        <end position="614"/>
    </location>
</feature>
<feature type="compositionally biased region" description="Basic and acidic residues" evidence="1">
    <location>
        <begin position="1119"/>
        <end position="1148"/>
    </location>
</feature>
<dbReference type="PROSITE" id="PS51205">
    <property type="entry name" value="VPS9"/>
    <property type="match status" value="1"/>
</dbReference>
<dbReference type="InterPro" id="IPR003123">
    <property type="entry name" value="VPS9"/>
</dbReference>
<dbReference type="PANTHER" id="PTHR23101:SF25">
    <property type="entry name" value="GTPASE-ACTIVATING PROTEIN AND VPS9 DOMAIN-CONTAINING PROTEIN 1"/>
    <property type="match status" value="1"/>
</dbReference>
<reference evidence="4" key="4">
    <citation type="journal article" date="2015" name="PLoS ONE">
        <title>Comprehensive Evaluation of Toxoplasma gondii VEG and Neospora caninum LIV Genomes with Tachyzoite Stage Transcriptome and Proteome Defines Novel Transcript Features.</title>
        <authorList>
            <person name="Ramaprasad A."/>
            <person name="Mourier T."/>
            <person name="Naeem R."/>
            <person name="Malas T.B."/>
            <person name="Moussa E."/>
            <person name="Panigrahi A."/>
            <person name="Vermont S.J."/>
            <person name="Otto T.D."/>
            <person name="Wastling J."/>
            <person name="Pain A."/>
        </authorList>
    </citation>
    <scope>NUCLEOTIDE SEQUENCE</scope>
    <source>
        <strain evidence="4">Liverpool</strain>
    </source>
</reference>
<feature type="region of interest" description="Disordered" evidence="1">
    <location>
        <begin position="590"/>
        <end position="661"/>
    </location>
</feature>
<feature type="compositionally biased region" description="Basic and acidic residues" evidence="1">
    <location>
        <begin position="410"/>
        <end position="419"/>
    </location>
</feature>
<feature type="domain" description="VPS9" evidence="2">
    <location>
        <begin position="957"/>
        <end position="1100"/>
    </location>
</feature>
<dbReference type="GO" id="GO:0030139">
    <property type="term" value="C:endocytic vesicle"/>
    <property type="evidence" value="ECO:0007669"/>
    <property type="project" value="TreeGrafter"/>
</dbReference>
<evidence type="ECO:0000313" key="4">
    <source>
        <dbReference type="EMBL" id="CEL67279.1"/>
    </source>
</evidence>
<dbReference type="PANTHER" id="PTHR23101">
    <property type="entry name" value="RAB GDP/GTP EXCHANGE FACTOR"/>
    <property type="match status" value="1"/>
</dbReference>
<proteinExistence type="predicted"/>
<dbReference type="Gene3D" id="1.10.246.120">
    <property type="match status" value="1"/>
</dbReference>
<feature type="compositionally biased region" description="Basic and acidic residues" evidence="1">
    <location>
        <begin position="515"/>
        <end position="529"/>
    </location>
</feature>
<feature type="region of interest" description="Disordered" evidence="1">
    <location>
        <begin position="152"/>
        <end position="248"/>
    </location>
</feature>
<gene>
    <name evidence="4" type="ORF">BN1204_030800</name>
    <name evidence="3" type="ORF">NCLIV_030800</name>
</gene>
<name>F0VHT2_NEOCL</name>